<name>A0AAU9D6B4_9FUSO</name>
<dbReference type="Gene3D" id="3.40.50.1980">
    <property type="entry name" value="Nitrogenase molybdenum iron protein domain"/>
    <property type="match status" value="2"/>
</dbReference>
<keyword evidence="5" id="KW-1185">Reference proteome</keyword>
<evidence type="ECO:0000256" key="3">
    <source>
        <dbReference type="ARBA" id="ARBA00022729"/>
    </source>
</evidence>
<geneLocation type="plasmid" evidence="4 5">
    <name>pHIC</name>
</geneLocation>
<dbReference type="InterPro" id="IPR006127">
    <property type="entry name" value="ZnuA-like"/>
</dbReference>
<reference evidence="4 5" key="1">
    <citation type="submission" date="2022-11" db="EMBL/GenBank/DDBJ databases">
        <title>Haliovirga abyssi gen. nov., sp. nov., a mesophilic fermentative bacterium isolated from the Iheya North hydrothermal field and the proposal of Haliovirgaceae fam. nov.</title>
        <authorList>
            <person name="Miyazaki U."/>
            <person name="Tame A."/>
            <person name="Miyazaki J."/>
            <person name="Takai K."/>
            <person name="Sawayama S."/>
            <person name="Kitajima M."/>
            <person name="Okamoto A."/>
            <person name="Nakagawa S."/>
        </authorList>
    </citation>
    <scope>NUCLEOTIDE SEQUENCE [LARGE SCALE GENOMIC DNA]</scope>
    <source>
        <strain evidence="4 5">IC12</strain>
        <plasmid evidence="4 5">pHIC</plasmid>
    </source>
</reference>
<dbReference type="Proteomes" id="UP001321582">
    <property type="component" value="Plasmid pHIC"/>
</dbReference>
<dbReference type="PANTHER" id="PTHR42953">
    <property type="entry name" value="HIGH-AFFINITY ZINC UPTAKE SYSTEM PROTEIN ZNUA-RELATED"/>
    <property type="match status" value="1"/>
</dbReference>
<evidence type="ECO:0000313" key="4">
    <source>
        <dbReference type="EMBL" id="BDU51529.1"/>
    </source>
</evidence>
<gene>
    <name evidence="4" type="ORF">HLVA_20980</name>
</gene>
<dbReference type="GO" id="GO:0030001">
    <property type="term" value="P:metal ion transport"/>
    <property type="evidence" value="ECO:0007669"/>
    <property type="project" value="InterPro"/>
</dbReference>
<dbReference type="AlphaFoldDB" id="A0AAU9D6B4"/>
<dbReference type="KEGG" id="haby:HLVA_20980"/>
<dbReference type="PANTHER" id="PTHR42953:SF3">
    <property type="entry name" value="HIGH-AFFINITY ZINC UPTAKE SYSTEM PROTEIN ZNUA"/>
    <property type="match status" value="1"/>
</dbReference>
<keyword evidence="3" id="KW-0732">Signal</keyword>
<comment type="similarity">
    <text evidence="1">Belongs to the bacterial solute-binding protein 9 family.</text>
</comment>
<sequence length="289" mass="33291">MKKIISFIIVLSFLFAIYYLSNKKTKQPITKNSTVTVSILPQKYFVEKIAGSTLKVNVMIPPGKSPATYDPTPSQMKLLNNSKIYFRIGYIPFEFAWIDKIKSANKNMKIIDTSVGINLIKNGKSTDPHIWITPREVKIEIKNIYNSLIENFPENKELYTQNYKSFIIKLDNLDKLFTDSLKNITNKKFIVYHPVWSYFARDYNLKQIPIEIDGKSPSAKNMQNIINISKKNRIKVVFVQLQFPIEDAKTIADAINGKVIQIDPLSEDWLENSKKTIKVFEEVLGGKNE</sequence>
<accession>A0AAU9D6B4</accession>
<proteinExistence type="inferred from homology"/>
<dbReference type="RefSeq" id="WP_307905613.1">
    <property type="nucleotide sequence ID" value="NZ_AP027060.1"/>
</dbReference>
<keyword evidence="4" id="KW-0614">Plasmid</keyword>
<dbReference type="SUPFAM" id="SSF53807">
    <property type="entry name" value="Helical backbone' metal receptor"/>
    <property type="match status" value="1"/>
</dbReference>
<dbReference type="GO" id="GO:0046872">
    <property type="term" value="F:metal ion binding"/>
    <property type="evidence" value="ECO:0007669"/>
    <property type="project" value="InterPro"/>
</dbReference>
<evidence type="ECO:0000256" key="1">
    <source>
        <dbReference type="ARBA" id="ARBA00011028"/>
    </source>
</evidence>
<evidence type="ECO:0000256" key="2">
    <source>
        <dbReference type="ARBA" id="ARBA00022448"/>
    </source>
</evidence>
<dbReference type="EMBL" id="AP027060">
    <property type="protein sequence ID" value="BDU51529.1"/>
    <property type="molecule type" value="Genomic_DNA"/>
</dbReference>
<protein>
    <submittedName>
        <fullName evidence="4">ABC transporter substrate-binding protein</fullName>
    </submittedName>
</protein>
<organism evidence="4 5">
    <name type="scientific">Haliovirga abyssi</name>
    <dbReference type="NCBI Taxonomy" id="2996794"/>
    <lineage>
        <taxon>Bacteria</taxon>
        <taxon>Fusobacteriati</taxon>
        <taxon>Fusobacteriota</taxon>
        <taxon>Fusobacteriia</taxon>
        <taxon>Fusobacteriales</taxon>
        <taxon>Haliovirgaceae</taxon>
        <taxon>Haliovirga</taxon>
    </lineage>
</organism>
<keyword evidence="2" id="KW-0813">Transport</keyword>
<dbReference type="InterPro" id="IPR050492">
    <property type="entry name" value="Bact_metal-bind_prot9"/>
</dbReference>
<evidence type="ECO:0000313" key="5">
    <source>
        <dbReference type="Proteomes" id="UP001321582"/>
    </source>
</evidence>
<dbReference type="Pfam" id="PF01297">
    <property type="entry name" value="ZnuA"/>
    <property type="match status" value="1"/>
</dbReference>